<accession>A0A328V992</accession>
<keyword evidence="2" id="KW-1185">Reference proteome</keyword>
<sequence>MVFSYRSMDVLLALWRYAPSHPPPSAWAPAPRATWRRLVPARSGGQPPRLLREHIMLNDGTEAGAWLSVSALMHEIALMGDRSGGPGAAAPHLLLVRLSAAPLRHC</sequence>
<keyword evidence="1" id="KW-0560">Oxidoreductase</keyword>
<proteinExistence type="predicted"/>
<dbReference type="AlphaFoldDB" id="A0A328V992"/>
<dbReference type="EMBL" id="MCIF01000002">
    <property type="protein sequence ID" value="RAQ94207.1"/>
    <property type="molecule type" value="Genomic_DNA"/>
</dbReference>
<evidence type="ECO:0000313" key="1">
    <source>
        <dbReference type="EMBL" id="RAQ94207.1"/>
    </source>
</evidence>
<evidence type="ECO:0000313" key="2">
    <source>
        <dbReference type="Proteomes" id="UP000248706"/>
    </source>
</evidence>
<dbReference type="GO" id="GO:0051213">
    <property type="term" value="F:dioxygenase activity"/>
    <property type="evidence" value="ECO:0007669"/>
    <property type="project" value="UniProtKB-KW"/>
</dbReference>
<protein>
    <submittedName>
        <fullName evidence="1">Catechol 2,3-dioxygenase</fullName>
    </submittedName>
</protein>
<name>A0A328V992_9CHLR</name>
<keyword evidence="1" id="KW-0223">Dioxygenase</keyword>
<organism evidence="1 2">
    <name type="scientific">Thermogemmatispora tikiterensis</name>
    <dbReference type="NCBI Taxonomy" id="1825093"/>
    <lineage>
        <taxon>Bacteria</taxon>
        <taxon>Bacillati</taxon>
        <taxon>Chloroflexota</taxon>
        <taxon>Ktedonobacteria</taxon>
        <taxon>Thermogemmatisporales</taxon>
        <taxon>Thermogemmatisporaceae</taxon>
        <taxon>Thermogemmatispora</taxon>
    </lineage>
</organism>
<reference evidence="1 2" key="1">
    <citation type="submission" date="2016-08" db="EMBL/GenBank/DDBJ databases">
        <title>Analysis of Carbohydrate Active Enzymes in Thermogemmatispora T81 Reveals Carbohydrate Degradation Ability.</title>
        <authorList>
            <person name="Tomazini A."/>
            <person name="Lal S."/>
            <person name="Stott M."/>
            <person name="Henrissat B."/>
            <person name="Polikarpov I."/>
            <person name="Sparling R."/>
            <person name="Levin D.B."/>
        </authorList>
    </citation>
    <scope>NUCLEOTIDE SEQUENCE [LARGE SCALE GENOMIC DNA]</scope>
    <source>
        <strain evidence="1 2">T81</strain>
    </source>
</reference>
<dbReference type="Proteomes" id="UP000248706">
    <property type="component" value="Unassembled WGS sequence"/>
</dbReference>
<comment type="caution">
    <text evidence="1">The sequence shown here is derived from an EMBL/GenBank/DDBJ whole genome shotgun (WGS) entry which is preliminary data.</text>
</comment>
<gene>
    <name evidence="1" type="ORF">A4R35_01595</name>
</gene>